<comment type="cofactor">
    <cofactor evidence="1 13">
        <name>heme</name>
        <dbReference type="ChEBI" id="CHEBI:30413"/>
    </cofactor>
</comment>
<evidence type="ECO:0000256" key="6">
    <source>
        <dbReference type="ARBA" id="ARBA00022692"/>
    </source>
</evidence>
<dbReference type="CDD" id="cd11069">
    <property type="entry name" value="CYP_FUM15-like"/>
    <property type="match status" value="1"/>
</dbReference>
<dbReference type="EMBL" id="KV417610">
    <property type="protein sequence ID" value="KZP14942.1"/>
    <property type="molecule type" value="Genomic_DNA"/>
</dbReference>
<evidence type="ECO:0000256" key="9">
    <source>
        <dbReference type="ARBA" id="ARBA00023002"/>
    </source>
</evidence>
<gene>
    <name evidence="14" type="ORF">FIBSPDRAFT_935469</name>
</gene>
<dbReference type="GO" id="GO:0005506">
    <property type="term" value="F:iron ion binding"/>
    <property type="evidence" value="ECO:0007669"/>
    <property type="project" value="InterPro"/>
</dbReference>
<accession>A0A166DPR2</accession>
<dbReference type="GO" id="GO:0016705">
    <property type="term" value="F:oxidoreductase activity, acting on paired donors, with incorporation or reduction of molecular oxygen"/>
    <property type="evidence" value="ECO:0007669"/>
    <property type="project" value="InterPro"/>
</dbReference>
<evidence type="ECO:0000256" key="10">
    <source>
        <dbReference type="ARBA" id="ARBA00023004"/>
    </source>
</evidence>
<dbReference type="Gene3D" id="1.10.630.10">
    <property type="entry name" value="Cytochrome P450"/>
    <property type="match status" value="1"/>
</dbReference>
<dbReference type="GO" id="GO:0020037">
    <property type="term" value="F:heme binding"/>
    <property type="evidence" value="ECO:0007669"/>
    <property type="project" value="InterPro"/>
</dbReference>
<dbReference type="Proteomes" id="UP000076532">
    <property type="component" value="Unassembled WGS sequence"/>
</dbReference>
<keyword evidence="12" id="KW-0472">Membrane</keyword>
<dbReference type="OrthoDB" id="1470350at2759"/>
<comment type="subcellular location">
    <subcellularLocation>
        <location evidence="2">Membrane</location>
    </subcellularLocation>
</comment>
<dbReference type="InterPro" id="IPR001128">
    <property type="entry name" value="Cyt_P450"/>
</dbReference>
<name>A0A166DPR2_9AGAM</name>
<keyword evidence="5 13" id="KW-0349">Heme</keyword>
<keyword evidence="11" id="KW-0503">Monooxygenase</keyword>
<keyword evidence="15" id="KW-1185">Reference proteome</keyword>
<dbReference type="PANTHER" id="PTHR24305">
    <property type="entry name" value="CYTOCHROME P450"/>
    <property type="match status" value="1"/>
</dbReference>
<comment type="similarity">
    <text evidence="4">Belongs to the cytochrome P450 family.</text>
</comment>
<dbReference type="GO" id="GO:0004497">
    <property type="term" value="F:monooxygenase activity"/>
    <property type="evidence" value="ECO:0007669"/>
    <property type="project" value="UniProtKB-KW"/>
</dbReference>
<reference evidence="14 15" key="1">
    <citation type="journal article" date="2016" name="Mol. Biol. Evol.">
        <title>Comparative Genomics of Early-Diverging Mushroom-Forming Fungi Provides Insights into the Origins of Lignocellulose Decay Capabilities.</title>
        <authorList>
            <person name="Nagy L.G."/>
            <person name="Riley R."/>
            <person name="Tritt A."/>
            <person name="Adam C."/>
            <person name="Daum C."/>
            <person name="Floudas D."/>
            <person name="Sun H."/>
            <person name="Yadav J.S."/>
            <person name="Pangilinan J."/>
            <person name="Larsson K.H."/>
            <person name="Matsuura K."/>
            <person name="Barry K."/>
            <person name="Labutti K."/>
            <person name="Kuo R."/>
            <person name="Ohm R.A."/>
            <person name="Bhattacharya S.S."/>
            <person name="Shirouzu T."/>
            <person name="Yoshinaga Y."/>
            <person name="Martin F.M."/>
            <person name="Grigoriev I.V."/>
            <person name="Hibbett D.S."/>
        </authorList>
    </citation>
    <scope>NUCLEOTIDE SEQUENCE [LARGE SCALE GENOMIC DNA]</scope>
    <source>
        <strain evidence="14 15">CBS 109695</strain>
    </source>
</reference>
<dbReference type="PANTHER" id="PTHR24305:SF166">
    <property type="entry name" value="CYTOCHROME P450 12A4, MITOCHONDRIAL-RELATED"/>
    <property type="match status" value="1"/>
</dbReference>
<keyword evidence="8" id="KW-1133">Transmembrane helix</keyword>
<evidence type="ECO:0000313" key="14">
    <source>
        <dbReference type="EMBL" id="KZP14942.1"/>
    </source>
</evidence>
<evidence type="ECO:0000256" key="1">
    <source>
        <dbReference type="ARBA" id="ARBA00001971"/>
    </source>
</evidence>
<keyword evidence="10 13" id="KW-0408">Iron</keyword>
<protein>
    <submittedName>
        <fullName evidence="14">Cytochrome P450</fullName>
    </submittedName>
</protein>
<proteinExistence type="inferred from homology"/>
<feature type="binding site" description="axial binding residue" evidence="13">
    <location>
        <position position="481"/>
    </location>
    <ligand>
        <name>heme</name>
        <dbReference type="ChEBI" id="CHEBI:30413"/>
    </ligand>
    <ligandPart>
        <name>Fe</name>
        <dbReference type="ChEBI" id="CHEBI:18248"/>
    </ligandPart>
</feature>
<dbReference type="InterPro" id="IPR002401">
    <property type="entry name" value="Cyt_P450_E_grp-I"/>
</dbReference>
<evidence type="ECO:0000256" key="8">
    <source>
        <dbReference type="ARBA" id="ARBA00022989"/>
    </source>
</evidence>
<evidence type="ECO:0000256" key="3">
    <source>
        <dbReference type="ARBA" id="ARBA00004721"/>
    </source>
</evidence>
<organism evidence="14 15">
    <name type="scientific">Athelia psychrophila</name>
    <dbReference type="NCBI Taxonomy" id="1759441"/>
    <lineage>
        <taxon>Eukaryota</taxon>
        <taxon>Fungi</taxon>
        <taxon>Dikarya</taxon>
        <taxon>Basidiomycota</taxon>
        <taxon>Agaricomycotina</taxon>
        <taxon>Agaricomycetes</taxon>
        <taxon>Agaricomycetidae</taxon>
        <taxon>Atheliales</taxon>
        <taxon>Atheliaceae</taxon>
        <taxon>Athelia</taxon>
    </lineage>
</organism>
<dbReference type="PRINTS" id="PR00385">
    <property type="entry name" value="P450"/>
</dbReference>
<evidence type="ECO:0000313" key="15">
    <source>
        <dbReference type="Proteomes" id="UP000076532"/>
    </source>
</evidence>
<dbReference type="PRINTS" id="PR00463">
    <property type="entry name" value="EP450I"/>
</dbReference>
<comment type="pathway">
    <text evidence="3">Secondary metabolite biosynthesis; terpenoid biosynthesis.</text>
</comment>
<dbReference type="InterPro" id="IPR036396">
    <property type="entry name" value="Cyt_P450_sf"/>
</dbReference>
<evidence type="ECO:0000256" key="4">
    <source>
        <dbReference type="ARBA" id="ARBA00010617"/>
    </source>
</evidence>
<dbReference type="InterPro" id="IPR050121">
    <property type="entry name" value="Cytochrome_P450_monoxygenase"/>
</dbReference>
<dbReference type="STRING" id="436010.A0A166DPR2"/>
<evidence type="ECO:0000256" key="13">
    <source>
        <dbReference type="PIRSR" id="PIRSR602401-1"/>
    </source>
</evidence>
<evidence type="ECO:0000256" key="11">
    <source>
        <dbReference type="ARBA" id="ARBA00023033"/>
    </source>
</evidence>
<keyword evidence="6" id="KW-0812">Transmembrane</keyword>
<evidence type="ECO:0000256" key="5">
    <source>
        <dbReference type="ARBA" id="ARBA00022617"/>
    </source>
</evidence>
<sequence>MVNAELTFQNFVICSTLIALAWRLLKNSAKQPFDNLPGPPSPSIFFGNVKQLQNPQAWAFHQALADNYGQVVKYRSLGNQARLWVSDPKALQYIVIKEQDVYEETDVFIHSNKIMFGEGLIGTLGAQHRKQRKMLNPVFSPRHLQEMVPIFYSVSHKLRDAILSRVTTGPQEIDMLHWFGRTALEFVGQSGLGYSFDNLDDGPPHPYSISLKNLIPTISRLPIFSLLLPYVSEIGPPALRRAFVELVPSANVQIIRKIVDLMEKTSHEIVSSKQQGSLVEHEQVGGGKDIMSILLKANTAAAEEDRLTDTEVIDQVTTLVFAATDTTSSALSRIFHLLAQHPEAQSRLRDEICAARTQDGDLDYKQLDGLEYLDAVIRETMRLYAPAPFVDRIARKDTVLPLSQPIVGIDGTDIHEIAIPKGTTVTVAIMRANRDTEIWGNDALEWKPERWQASPPDKVANARFPGVYSNMMTFLGGSRGCIGFKFSQLEMKVVMCVLLESFAFSLSNKDIMWNMGGIVTPSVDGNVKPQLPLIVSKV</sequence>
<dbReference type="SUPFAM" id="SSF48264">
    <property type="entry name" value="Cytochrome P450"/>
    <property type="match status" value="1"/>
</dbReference>
<evidence type="ECO:0000256" key="12">
    <source>
        <dbReference type="ARBA" id="ARBA00023136"/>
    </source>
</evidence>
<evidence type="ECO:0000256" key="2">
    <source>
        <dbReference type="ARBA" id="ARBA00004370"/>
    </source>
</evidence>
<dbReference type="AlphaFoldDB" id="A0A166DPR2"/>
<evidence type="ECO:0000256" key="7">
    <source>
        <dbReference type="ARBA" id="ARBA00022723"/>
    </source>
</evidence>
<keyword evidence="7 13" id="KW-0479">Metal-binding</keyword>
<dbReference type="Pfam" id="PF00067">
    <property type="entry name" value="p450"/>
    <property type="match status" value="1"/>
</dbReference>
<dbReference type="GO" id="GO:0016020">
    <property type="term" value="C:membrane"/>
    <property type="evidence" value="ECO:0007669"/>
    <property type="project" value="UniProtKB-SubCell"/>
</dbReference>
<keyword evidence="9" id="KW-0560">Oxidoreductase</keyword>